<feature type="region of interest" description="Disordered" evidence="1">
    <location>
        <begin position="1"/>
        <end position="38"/>
    </location>
</feature>
<proteinExistence type="predicted"/>
<reference evidence="2 3" key="1">
    <citation type="submission" date="2019-09" db="EMBL/GenBank/DDBJ databases">
        <title>A chromosome-level genome assembly of the Chinese tupelo Nyssa sinensis.</title>
        <authorList>
            <person name="Yang X."/>
            <person name="Kang M."/>
            <person name="Yang Y."/>
            <person name="Xiong H."/>
            <person name="Wang M."/>
            <person name="Zhang Z."/>
            <person name="Wang Z."/>
            <person name="Wu H."/>
            <person name="Ma T."/>
            <person name="Liu J."/>
            <person name="Xi Z."/>
        </authorList>
    </citation>
    <scope>NUCLEOTIDE SEQUENCE [LARGE SCALE GENOMIC DNA]</scope>
    <source>
        <strain evidence="2">J267</strain>
        <tissue evidence="2">Leaf</tissue>
    </source>
</reference>
<dbReference type="EMBL" id="CM018037">
    <property type="protein sequence ID" value="KAA8539271.1"/>
    <property type="molecule type" value="Genomic_DNA"/>
</dbReference>
<sequence length="88" mass="9833">MKQKNIQHKSSKTNKESEADLGSSDNESDDSSSSSSFDDDDYVIAIRDKRSRVLNCVDGGLSKKKKKLDESELSSKCYKLFQYKLGCG</sequence>
<evidence type="ECO:0000313" key="2">
    <source>
        <dbReference type="EMBL" id="KAA8539271.1"/>
    </source>
</evidence>
<evidence type="ECO:0000256" key="1">
    <source>
        <dbReference type="SAM" id="MobiDB-lite"/>
    </source>
</evidence>
<organism evidence="2 3">
    <name type="scientific">Nyssa sinensis</name>
    <dbReference type="NCBI Taxonomy" id="561372"/>
    <lineage>
        <taxon>Eukaryota</taxon>
        <taxon>Viridiplantae</taxon>
        <taxon>Streptophyta</taxon>
        <taxon>Embryophyta</taxon>
        <taxon>Tracheophyta</taxon>
        <taxon>Spermatophyta</taxon>
        <taxon>Magnoliopsida</taxon>
        <taxon>eudicotyledons</taxon>
        <taxon>Gunneridae</taxon>
        <taxon>Pentapetalae</taxon>
        <taxon>asterids</taxon>
        <taxon>Cornales</taxon>
        <taxon>Nyssaceae</taxon>
        <taxon>Nyssa</taxon>
    </lineage>
</organism>
<gene>
    <name evidence="2" type="ORF">F0562_025963</name>
</gene>
<accession>A0A5J5BDH9</accession>
<keyword evidence="3" id="KW-1185">Reference proteome</keyword>
<protein>
    <submittedName>
        <fullName evidence="2">Uncharacterized protein</fullName>
    </submittedName>
</protein>
<dbReference type="AlphaFoldDB" id="A0A5J5BDH9"/>
<name>A0A5J5BDH9_9ASTE</name>
<feature type="compositionally biased region" description="Basic residues" evidence="1">
    <location>
        <begin position="1"/>
        <end position="12"/>
    </location>
</feature>
<dbReference type="Proteomes" id="UP000325577">
    <property type="component" value="Linkage Group LG14"/>
</dbReference>
<evidence type="ECO:0000313" key="3">
    <source>
        <dbReference type="Proteomes" id="UP000325577"/>
    </source>
</evidence>